<dbReference type="InterPro" id="IPR006260">
    <property type="entry name" value="TonB/TolA_C"/>
</dbReference>
<name>A0ABV2BUC1_9GAMM</name>
<evidence type="ECO:0000313" key="1">
    <source>
        <dbReference type="EMBL" id="MET1255534.1"/>
    </source>
</evidence>
<dbReference type="Proteomes" id="UP001548189">
    <property type="component" value="Unassembled WGS sequence"/>
</dbReference>
<dbReference type="InterPro" id="IPR037682">
    <property type="entry name" value="TonB_C"/>
</dbReference>
<comment type="caution">
    <text evidence="1">The sequence shown here is derived from an EMBL/GenBank/DDBJ whole genome shotgun (WGS) entry which is preliminary data.</text>
</comment>
<protein>
    <submittedName>
        <fullName evidence="1">Energy transducer TonB</fullName>
    </submittedName>
</protein>
<dbReference type="PANTHER" id="PTHR33446">
    <property type="entry name" value="PROTEIN TONB-RELATED"/>
    <property type="match status" value="1"/>
</dbReference>
<dbReference type="SUPFAM" id="SSF74653">
    <property type="entry name" value="TolA/TonB C-terminal domain"/>
    <property type="match status" value="1"/>
</dbReference>
<dbReference type="InterPro" id="IPR051045">
    <property type="entry name" value="TonB-dependent_transducer"/>
</dbReference>
<dbReference type="NCBIfam" id="TIGR01352">
    <property type="entry name" value="tonB_Cterm"/>
    <property type="match status" value="1"/>
</dbReference>
<keyword evidence="2" id="KW-1185">Reference proteome</keyword>
<dbReference type="PROSITE" id="PS52015">
    <property type="entry name" value="TONB_CTD"/>
    <property type="match status" value="1"/>
</dbReference>
<gene>
    <name evidence="1" type="ORF">ABVT43_10380</name>
</gene>
<sequence>MSKTIVVEKNIIQTPLKNNTERKNSVEHNKLTPNAVSSIKATGLKNNYAHGGSKGNANRYFSELKSWLNNYKEYPADLKKAKIQGVVTVRFTINQQGLLEASSIKQSSGYSQLDESALILLKNASPMPAIPDFFNRDKLTIAIPIEYSLIDE</sequence>
<dbReference type="Gene3D" id="3.30.1150.10">
    <property type="match status" value="1"/>
</dbReference>
<organism evidence="1 2">
    <name type="scientific">Aliikangiella maris</name>
    <dbReference type="NCBI Taxonomy" id="3162458"/>
    <lineage>
        <taxon>Bacteria</taxon>
        <taxon>Pseudomonadati</taxon>
        <taxon>Pseudomonadota</taxon>
        <taxon>Gammaproteobacteria</taxon>
        <taxon>Oceanospirillales</taxon>
        <taxon>Pleioneaceae</taxon>
        <taxon>Aliikangiella</taxon>
    </lineage>
</organism>
<dbReference type="EMBL" id="JBEVCJ010000011">
    <property type="protein sequence ID" value="MET1255534.1"/>
    <property type="molecule type" value="Genomic_DNA"/>
</dbReference>
<evidence type="ECO:0000313" key="2">
    <source>
        <dbReference type="Proteomes" id="UP001548189"/>
    </source>
</evidence>
<proteinExistence type="predicted"/>
<accession>A0ABV2BUC1</accession>
<reference evidence="1 2" key="1">
    <citation type="submission" date="2024-06" db="EMBL/GenBank/DDBJ databases">
        <authorList>
            <person name="Li F."/>
        </authorList>
    </citation>
    <scope>NUCLEOTIDE SEQUENCE [LARGE SCALE GENOMIC DNA]</scope>
    <source>
        <strain evidence="1 2">GXAS 311</strain>
    </source>
</reference>
<dbReference type="Pfam" id="PF03544">
    <property type="entry name" value="TonB_C"/>
    <property type="match status" value="1"/>
</dbReference>